<gene>
    <name evidence="8" type="ORF">BD410DRAFT_709581</name>
</gene>
<dbReference type="InterPro" id="IPR022966">
    <property type="entry name" value="RNase_II/R_CS"/>
</dbReference>
<dbReference type="GO" id="GO:0000175">
    <property type="term" value="F:3'-5'-RNA exonuclease activity"/>
    <property type="evidence" value="ECO:0007669"/>
    <property type="project" value="UniProtKB-UniRule"/>
</dbReference>
<dbReference type="FunFam" id="2.40.50.690:FF:000001">
    <property type="entry name" value="Cell wall biogenesis protein"/>
    <property type="match status" value="1"/>
</dbReference>
<feature type="site" description="Important for catalytic activity" evidence="5">
    <location>
        <position position="725"/>
    </location>
</feature>
<dbReference type="GO" id="GO:1990074">
    <property type="term" value="P:polyuridylation-dependent mRNA catabolic process"/>
    <property type="evidence" value="ECO:0007669"/>
    <property type="project" value="UniProtKB-UniRule"/>
</dbReference>
<keyword evidence="3 5" id="KW-0460">Magnesium</keyword>
<dbReference type="SMART" id="SM00955">
    <property type="entry name" value="RNB"/>
    <property type="match status" value="1"/>
</dbReference>
<feature type="compositionally biased region" description="Basic and acidic residues" evidence="6">
    <location>
        <begin position="571"/>
        <end position="594"/>
    </location>
</feature>
<dbReference type="Proteomes" id="UP000294933">
    <property type="component" value="Unassembled WGS sequence"/>
</dbReference>
<dbReference type="Pfam" id="PF17849">
    <property type="entry name" value="OB_Dis3"/>
    <property type="match status" value="1"/>
</dbReference>
<dbReference type="Gene3D" id="2.40.50.690">
    <property type="match status" value="1"/>
</dbReference>
<feature type="binding site" evidence="5">
    <location>
        <position position="717"/>
    </location>
    <ligand>
        <name>Mg(2+)</name>
        <dbReference type="ChEBI" id="CHEBI:18420"/>
    </ligand>
</feature>
<dbReference type="HAMAP" id="MF_03045">
    <property type="entry name" value="DIS3L2"/>
    <property type="match status" value="1"/>
</dbReference>
<dbReference type="PANTHER" id="PTHR23355">
    <property type="entry name" value="RIBONUCLEASE"/>
    <property type="match status" value="1"/>
</dbReference>
<dbReference type="InterPro" id="IPR028591">
    <property type="entry name" value="DIS3L2"/>
</dbReference>
<keyword evidence="1 5" id="KW-0963">Cytoplasm</keyword>
<dbReference type="Pfam" id="PF17877">
    <property type="entry name" value="Dis3l2_C_term"/>
    <property type="match status" value="1"/>
</dbReference>
<proteinExistence type="inferred from homology"/>
<feature type="compositionally biased region" description="Polar residues" evidence="6">
    <location>
        <begin position="43"/>
        <end position="56"/>
    </location>
</feature>
<evidence type="ECO:0000313" key="9">
    <source>
        <dbReference type="Proteomes" id="UP000294933"/>
    </source>
</evidence>
<organism evidence="8 9">
    <name type="scientific">Rickenella mellea</name>
    <dbReference type="NCBI Taxonomy" id="50990"/>
    <lineage>
        <taxon>Eukaryota</taxon>
        <taxon>Fungi</taxon>
        <taxon>Dikarya</taxon>
        <taxon>Basidiomycota</taxon>
        <taxon>Agaricomycotina</taxon>
        <taxon>Agaricomycetes</taxon>
        <taxon>Hymenochaetales</taxon>
        <taxon>Rickenellaceae</taxon>
        <taxon>Rickenella</taxon>
    </lineage>
</organism>
<feature type="binding site" evidence="5">
    <location>
        <position position="726"/>
    </location>
    <ligand>
        <name>Mg(2+)</name>
        <dbReference type="ChEBI" id="CHEBI:18420"/>
    </ligand>
</feature>
<feature type="region of interest" description="Disordered" evidence="6">
    <location>
        <begin position="295"/>
        <end position="326"/>
    </location>
</feature>
<evidence type="ECO:0000256" key="6">
    <source>
        <dbReference type="SAM" id="MobiDB-lite"/>
    </source>
</evidence>
<evidence type="ECO:0000256" key="1">
    <source>
        <dbReference type="ARBA" id="ARBA00022490"/>
    </source>
</evidence>
<keyword evidence="5" id="KW-0378">Hydrolase</keyword>
<evidence type="ECO:0000259" key="7">
    <source>
        <dbReference type="SMART" id="SM00955"/>
    </source>
</evidence>
<reference evidence="8 9" key="1">
    <citation type="submission" date="2018-06" db="EMBL/GenBank/DDBJ databases">
        <title>A transcriptomic atlas of mushroom development highlights an independent origin of complex multicellularity.</title>
        <authorList>
            <consortium name="DOE Joint Genome Institute"/>
            <person name="Krizsan K."/>
            <person name="Almasi E."/>
            <person name="Merenyi Z."/>
            <person name="Sahu N."/>
            <person name="Viragh M."/>
            <person name="Koszo T."/>
            <person name="Mondo S."/>
            <person name="Kiss B."/>
            <person name="Balint B."/>
            <person name="Kues U."/>
            <person name="Barry K."/>
            <person name="Hegedus J.C."/>
            <person name="Henrissat B."/>
            <person name="Johnson J."/>
            <person name="Lipzen A."/>
            <person name="Ohm R."/>
            <person name="Nagy I."/>
            <person name="Pangilinan J."/>
            <person name="Yan J."/>
            <person name="Xiong Y."/>
            <person name="Grigoriev I.V."/>
            <person name="Hibbett D.S."/>
            <person name="Nagy L.G."/>
        </authorList>
    </citation>
    <scope>NUCLEOTIDE SEQUENCE [LARGE SCALE GENOMIC DNA]</scope>
    <source>
        <strain evidence="8 9">SZMC22713</strain>
    </source>
</reference>
<feature type="domain" description="RNB" evidence="7">
    <location>
        <begin position="705"/>
        <end position="1043"/>
    </location>
</feature>
<feature type="compositionally biased region" description="Polar residues" evidence="6">
    <location>
        <begin position="308"/>
        <end position="318"/>
    </location>
</feature>
<feature type="region of interest" description="Disordered" evidence="6">
    <location>
        <begin position="1"/>
        <end position="71"/>
    </location>
</feature>
<dbReference type="OrthoDB" id="372421at2759"/>
<evidence type="ECO:0000256" key="4">
    <source>
        <dbReference type="ARBA" id="ARBA00022884"/>
    </source>
</evidence>
<dbReference type="Gene3D" id="2.40.50.140">
    <property type="entry name" value="Nucleic acid-binding proteins"/>
    <property type="match status" value="1"/>
</dbReference>
<sequence length="1282" mass="141384">MPSTTQSFSNLPPDAPVFQPGAAAYPGPSAPEPPRHRKAASLGAQSPPVSAYNSFSPGLGAMMEDAEDGRGNISYEDGEILEPTFHPLTHQPRSQSQSFTAPRFAALAQQDQSEVLGPTGRPQLAPGFMFGARRRGSAQAPAVGPAIGEEDLGFQFPQQHQQTASGGEITGIMAEQIALQSQIEALQQQQQALYQQQLASNQILGSSFAPQLPGRTGAHRRVQSTLPMAMGGAFGPGSGVMGQFGAQMAGLSLESQQNAARGHGRRHSVNVVNKTTGPGASISYPNPYAQDGFDDGFAPPAALGGHSRQASRADSSWRMNGGVGPIQTNANLNDNLAQAQAQLQSLQQFRAAAGGHHQKLPSFSFPNMLPNMMAANMMGLGGINLLQQQQQQFQMQLQQQSNQPQRKSLFAPYLPQASLPPLLAAGKLVVGILRVNKRNRSDAYVATEVLDADIYICGSKDRNRALEGDIVAVELLDVDEVWGTKKEKEEKKRKKEENAAYDPKSAVGRKNDKKKDDVEVEGQGLMLFEDEEVTDEIKPQFAGHVVAVVERMPGQLFSGTLGLLRPSSAATKEKQEAERREREGDRGEDPKRTPIERPKIVWFKPTDKRVPLIAIPTEQAPPDFVQNSEAYAEKLFVACIKRHPISSLHPFGTLVEELGPIGDIEVETSALLKDCNFPTEEFTDNVLKCLPPTPWTIPDREYDVRKDMRQDRVFTIDPESAKDFDDALSIKKNEDGSYSVAVHIADVSHFVKPNTALDRDARKRATSVYLVQRAVPMLPPSLSEQLCSLVPGEERMAFTVIFAMTQDGKVANKWFGKTVIKSAARLTYKNAQDVIEGKSLGAVPVLPEFDAIDIEHDIRVLHGLAKSIRARRAQAGFLSMNSMRLSFTLDESGLPADCEPYERSDANDLIEEFMLLTNMSVAQQIAVHLPEQALLRRHEEPMERRLLAFQDRAERLGYKIDTSSAGAFMKSLSAVDDPVARRILSMLSFKAMHSAKYFCAGMLDIAKFNHYALNAPLYTHFTSPIRRYADVIVHRQLESIIQTSGTEPKFTMDRDSVAKVAQQCNIKKESAKLAQEQSTHLFLCVLISDLTQRFGPVVRQAKVVGVLDAAFDVLVPEFGIEKRVHVDQMPIDNHVYDEHTHTLQIYWSNRDVISWLAENSDDEHLKKVKQTAELHALKMEVASRSVHDESALFDEDEADDEIVLGRSTTEEEKKETSKQRLLSQAKLKPEFEGLRTTAAGHKIQDIRELMTVPVIVTADLTKSPPVIKVYSVNPYATPVVKK</sequence>
<dbReference type="Pfam" id="PF00773">
    <property type="entry name" value="RNB"/>
    <property type="match status" value="1"/>
</dbReference>
<feature type="region of interest" description="Disordered" evidence="6">
    <location>
        <begin position="486"/>
        <end position="517"/>
    </location>
</feature>
<evidence type="ECO:0000256" key="3">
    <source>
        <dbReference type="ARBA" id="ARBA00022842"/>
    </source>
</evidence>
<dbReference type="VEuPathDB" id="FungiDB:BD410DRAFT_709581"/>
<feature type="region of interest" description="Disordered" evidence="6">
    <location>
        <begin position="567"/>
        <end position="594"/>
    </location>
</feature>
<comment type="cofactor">
    <cofactor evidence="5">
        <name>Mg(2+)</name>
        <dbReference type="ChEBI" id="CHEBI:18420"/>
    </cofactor>
    <cofactor evidence="5">
        <name>Mn(2+)</name>
        <dbReference type="ChEBI" id="CHEBI:29035"/>
    </cofactor>
</comment>
<accession>A0A4R5XEP6</accession>
<dbReference type="STRING" id="50990.A0A4R5XEP6"/>
<dbReference type="Gene3D" id="2.40.50.700">
    <property type="match status" value="1"/>
</dbReference>
<dbReference type="InterPro" id="IPR001900">
    <property type="entry name" value="RNase_II/R"/>
</dbReference>
<dbReference type="GO" id="GO:0000956">
    <property type="term" value="P:nuclear-transcribed mRNA catabolic process"/>
    <property type="evidence" value="ECO:0007669"/>
    <property type="project" value="UniProtKB-UniRule"/>
</dbReference>
<keyword evidence="5" id="KW-0269">Exonuclease</keyword>
<protein>
    <recommendedName>
        <fullName evidence="5">DIS3-like exonuclease 2</fullName>
        <ecNumber evidence="5">3.1.13.-</ecNumber>
    </recommendedName>
</protein>
<dbReference type="FunFam" id="2.40.50.700:FF:000002">
    <property type="entry name" value="Cell wall biogenesis protein"/>
    <property type="match status" value="1"/>
</dbReference>
<dbReference type="SUPFAM" id="SSF50249">
    <property type="entry name" value="Nucleic acid-binding proteins"/>
    <property type="match status" value="3"/>
</dbReference>
<dbReference type="GO" id="GO:0003723">
    <property type="term" value="F:RNA binding"/>
    <property type="evidence" value="ECO:0007669"/>
    <property type="project" value="UniProtKB-KW"/>
</dbReference>
<dbReference type="GO" id="GO:0046872">
    <property type="term" value="F:metal ion binding"/>
    <property type="evidence" value="ECO:0007669"/>
    <property type="project" value="UniProtKB-KW"/>
</dbReference>
<dbReference type="InterPro" id="IPR012340">
    <property type="entry name" value="NA-bd_OB-fold"/>
</dbReference>
<dbReference type="InterPro" id="IPR041093">
    <property type="entry name" value="Dis3l2-like_C"/>
</dbReference>
<dbReference type="GO" id="GO:0000932">
    <property type="term" value="C:P-body"/>
    <property type="evidence" value="ECO:0007669"/>
    <property type="project" value="UniProtKB-SubCell"/>
</dbReference>
<keyword evidence="4 5" id="KW-0694">RNA-binding</keyword>
<feature type="compositionally biased region" description="Basic and acidic residues" evidence="6">
    <location>
        <begin position="486"/>
        <end position="498"/>
    </location>
</feature>
<dbReference type="EMBL" id="ML170156">
    <property type="protein sequence ID" value="TDL29594.1"/>
    <property type="molecule type" value="Genomic_DNA"/>
</dbReference>
<dbReference type="InterPro" id="IPR050180">
    <property type="entry name" value="RNR_Ribonuclease"/>
</dbReference>
<keyword evidence="5" id="KW-0464">Manganese</keyword>
<dbReference type="PANTHER" id="PTHR23355:SF9">
    <property type="entry name" value="DIS3-LIKE EXONUCLEASE 2"/>
    <property type="match status" value="1"/>
</dbReference>
<comment type="subcellular location">
    <subcellularLocation>
        <location evidence="5">Cytoplasm</location>
    </subcellularLocation>
    <subcellularLocation>
        <location evidence="5">Cytoplasm</location>
        <location evidence="5">P-body</location>
    </subcellularLocation>
</comment>
<evidence type="ECO:0000313" key="8">
    <source>
        <dbReference type="EMBL" id="TDL29594.1"/>
    </source>
</evidence>
<keyword evidence="5" id="KW-0540">Nuclease</keyword>
<dbReference type="InterPro" id="IPR041505">
    <property type="entry name" value="Dis3_CSD2"/>
</dbReference>
<dbReference type="PROSITE" id="PS01175">
    <property type="entry name" value="RIBONUCLEASE_II"/>
    <property type="match status" value="1"/>
</dbReference>
<feature type="compositionally biased region" description="Polar residues" evidence="6">
    <location>
        <begin position="1"/>
        <end position="10"/>
    </location>
</feature>
<evidence type="ECO:0000256" key="5">
    <source>
        <dbReference type="HAMAP-Rule" id="MF_03045"/>
    </source>
</evidence>
<dbReference type="EC" id="3.1.13.-" evidence="5"/>
<keyword evidence="2 5" id="KW-0479">Metal-binding</keyword>
<comment type="similarity">
    <text evidence="5">Belongs to the RNR ribonuclease family. DIS3L2 subfamily.</text>
</comment>
<comment type="function">
    <text evidence="5">3'-5'-exoribonuclease that specifically recognizes RNAs polyuridylated at their 3' end and mediates their degradation. Component of an exosome-independent RNA degradation pathway that mediates degradation of cytoplasmic mRNAs that have been deadenylated and subsequently uridylated at their 3'.</text>
</comment>
<evidence type="ECO:0000256" key="2">
    <source>
        <dbReference type="ARBA" id="ARBA00022723"/>
    </source>
</evidence>
<name>A0A4R5XEP6_9AGAM</name>
<keyword evidence="9" id="KW-1185">Reference proteome</keyword>